<gene>
    <name evidence="1" type="ORF">D0962_19720</name>
</gene>
<evidence type="ECO:0000313" key="2">
    <source>
        <dbReference type="Proteomes" id="UP000473574"/>
    </source>
</evidence>
<proteinExistence type="predicted"/>
<organism evidence="1 2">
    <name type="scientific">Adonisia turfae CCMR0082</name>
    <dbReference type="NCBI Taxonomy" id="2304604"/>
    <lineage>
        <taxon>Bacteria</taxon>
        <taxon>Bacillati</taxon>
        <taxon>Cyanobacteriota</taxon>
        <taxon>Adonisia</taxon>
        <taxon>Adonisia turfae</taxon>
    </lineage>
</organism>
<evidence type="ECO:0000313" key="1">
    <source>
        <dbReference type="EMBL" id="NEZ64976.1"/>
    </source>
</evidence>
<dbReference type="Proteomes" id="UP000473574">
    <property type="component" value="Unassembled WGS sequence"/>
</dbReference>
<name>A0A6M0S9J1_9CYAN</name>
<protein>
    <submittedName>
        <fullName evidence="1">Uncharacterized protein</fullName>
    </submittedName>
</protein>
<comment type="caution">
    <text evidence="1">The sequence shown here is derived from an EMBL/GenBank/DDBJ whole genome shotgun (WGS) entry which is preliminary data.</text>
</comment>
<sequence length="322" mass="37080">MEPLIEYIYIDHKRLDSYFEQISESPIAYDKVPTWKGGVGLTNLGSEVTQSRFPRLFTTHEKVSNLLEYLRKGNFLFEFDEAEFYDYLTLGLADTDFFYTSKTIFNMAFPSASYTGTDEEMQAYEITANNKKERLNSYAPANDKKFHLVNCSLRRVLIPSRSESKQKDISLWVYFFIGYSVGPAPTFSSTAIFLEESNRENNSAEMIFSELGKRSRRGIPDLYPKWLIKLSLEDRKGEIDQTSLNLDLISEIGVNLYIYNESDFFKYLTQAGAIVGPPQKIQILYRVIDKTGFKYLNADSTKKRTESFRRVLYGAPIFIAAA</sequence>
<dbReference type="RefSeq" id="WP_163665678.1">
    <property type="nucleotide sequence ID" value="NZ_QZCE01000002.1"/>
</dbReference>
<dbReference type="EMBL" id="QZCE01000002">
    <property type="protein sequence ID" value="NEZ64976.1"/>
    <property type="molecule type" value="Genomic_DNA"/>
</dbReference>
<reference evidence="1 2" key="1">
    <citation type="journal article" date="2020" name="Microb. Ecol.">
        <title>Ecogenomics of the Marine Benthic Filamentous Cyanobacterium Adonisia.</title>
        <authorList>
            <person name="Walter J.M."/>
            <person name="Coutinho F.H."/>
            <person name="Leomil L."/>
            <person name="Hargreaves P.I."/>
            <person name="Campeao M.E."/>
            <person name="Vieira V.V."/>
            <person name="Silva B.S."/>
            <person name="Fistarol G.O."/>
            <person name="Salomon P.S."/>
            <person name="Sawabe T."/>
            <person name="Mino S."/>
            <person name="Hosokawa M."/>
            <person name="Miyashita H."/>
            <person name="Maruyama F."/>
            <person name="van Verk M.C."/>
            <person name="Dutilh B.E."/>
            <person name="Thompson C.C."/>
            <person name="Thompson F.L."/>
        </authorList>
    </citation>
    <scope>NUCLEOTIDE SEQUENCE [LARGE SCALE GENOMIC DNA]</scope>
    <source>
        <strain evidence="1 2">CCMR0082</strain>
    </source>
</reference>
<dbReference type="AlphaFoldDB" id="A0A6M0S9J1"/>
<accession>A0A6M0S9J1</accession>